<comment type="caution">
    <text evidence="2">The sequence shown here is derived from an EMBL/GenBank/DDBJ whole genome shotgun (WGS) entry which is preliminary data.</text>
</comment>
<feature type="region of interest" description="Disordered" evidence="1">
    <location>
        <begin position="203"/>
        <end position="272"/>
    </location>
</feature>
<feature type="compositionally biased region" description="Low complexity" evidence="1">
    <location>
        <begin position="203"/>
        <end position="266"/>
    </location>
</feature>
<protein>
    <submittedName>
        <fullName evidence="2">Uncharacterized protein</fullName>
    </submittedName>
</protein>
<evidence type="ECO:0000313" key="3">
    <source>
        <dbReference type="Proteomes" id="UP001335648"/>
    </source>
</evidence>
<organism evidence="2 3">
    <name type="scientific">Champsocephalus esox</name>
    <name type="common">pike icefish</name>
    <dbReference type="NCBI Taxonomy" id="159716"/>
    <lineage>
        <taxon>Eukaryota</taxon>
        <taxon>Metazoa</taxon>
        <taxon>Chordata</taxon>
        <taxon>Craniata</taxon>
        <taxon>Vertebrata</taxon>
        <taxon>Euteleostomi</taxon>
        <taxon>Actinopterygii</taxon>
        <taxon>Neopterygii</taxon>
        <taxon>Teleostei</taxon>
        <taxon>Neoteleostei</taxon>
        <taxon>Acanthomorphata</taxon>
        <taxon>Eupercaria</taxon>
        <taxon>Perciformes</taxon>
        <taxon>Notothenioidei</taxon>
        <taxon>Channichthyidae</taxon>
        <taxon>Champsocephalus</taxon>
    </lineage>
</organism>
<dbReference type="AlphaFoldDB" id="A0AAN8GUS2"/>
<sequence>MTDENENGTQEFHSVMNRVFNALDVARRDLAAQRNDNVLRVTRSTFRRRRRAPTTGASNESAGVWRVRLFLLALADQSVLPAPSESSRLSREGLGIPAHDQQAFVSERSYVKLSMTLLEFNSYVCQSFPTIPLNMIGFTLARAGNSRLLTQLQATTMADLKRSVGRSRVYIIPQADIPTSLVMASSSAYAALRPAAAPSASAASTSATDSEGAPSFSAASTSATDSEGAPSFSAASTSATDSEGAPSFSAASTSATDSEAAPSASARLYLGH</sequence>
<dbReference type="Proteomes" id="UP001335648">
    <property type="component" value="Unassembled WGS sequence"/>
</dbReference>
<reference evidence="2 3" key="1">
    <citation type="journal article" date="2023" name="Mol. Biol. Evol.">
        <title>Genomics of Secondarily Temperate Adaptation in the Only Non-Antarctic Icefish.</title>
        <authorList>
            <person name="Rivera-Colon A.G."/>
            <person name="Rayamajhi N."/>
            <person name="Minhas B.F."/>
            <person name="Madrigal G."/>
            <person name="Bilyk K.T."/>
            <person name="Yoon V."/>
            <person name="Hune M."/>
            <person name="Gregory S."/>
            <person name="Cheng C.H.C."/>
            <person name="Catchen J.M."/>
        </authorList>
    </citation>
    <scope>NUCLEOTIDE SEQUENCE [LARGE SCALE GENOMIC DNA]</scope>
    <source>
        <strain evidence="2">JC2023a</strain>
    </source>
</reference>
<gene>
    <name evidence="2" type="ORF">CesoFtcFv8_012434</name>
</gene>
<accession>A0AAN8GUS2</accession>
<evidence type="ECO:0000256" key="1">
    <source>
        <dbReference type="SAM" id="MobiDB-lite"/>
    </source>
</evidence>
<proteinExistence type="predicted"/>
<keyword evidence="3" id="KW-1185">Reference proteome</keyword>
<name>A0AAN8GUS2_9TELE</name>
<dbReference type="EMBL" id="JAULUE010002055">
    <property type="protein sequence ID" value="KAK5892011.1"/>
    <property type="molecule type" value="Genomic_DNA"/>
</dbReference>
<evidence type="ECO:0000313" key="2">
    <source>
        <dbReference type="EMBL" id="KAK5892011.1"/>
    </source>
</evidence>